<keyword evidence="2" id="KW-0217">Developmental protein</keyword>
<evidence type="ECO:0000313" key="7">
    <source>
        <dbReference type="Ensembl" id="ENSCCRP00010070052.1"/>
    </source>
</evidence>
<dbReference type="Pfam" id="PF00640">
    <property type="entry name" value="PID"/>
    <property type="match status" value="1"/>
</dbReference>
<feature type="domain" description="PID" evidence="6">
    <location>
        <begin position="37"/>
        <end position="169"/>
    </location>
</feature>
<dbReference type="SUPFAM" id="SSF50729">
    <property type="entry name" value="PH domain-like"/>
    <property type="match status" value="1"/>
</dbReference>
<dbReference type="InterPro" id="IPR048561">
    <property type="entry name" value="Dab_PTB"/>
</dbReference>
<dbReference type="CDD" id="cd01215">
    <property type="entry name" value="PTB_Dab"/>
    <property type="match status" value="1"/>
</dbReference>
<evidence type="ECO:0000256" key="4">
    <source>
        <dbReference type="ARBA" id="ARBA00022553"/>
    </source>
</evidence>
<sequence length="585" mass="64114">MSTEAELQADVKLSVKKESRRRGRDRSEQALIQRFRGDGIRYKAKLIGIDDVTATRGDKLCQDSMMKLKGIAASARSKGNHKQRIFLTVSFGGIKIYDERSGVLQHHHCVHEISYIAKDTRDHRAFGYVCGEKGNHKFVAIKTSHSAEPVILDLRDLFTLVYDIKQREESQKKAQKDKHCEQAVYQTILEDEIDDPVYQYIVFEAGHEPLHGHQSEESVYQNINQFDLFGDMATPPDILSMPASPATTLDPGRRRRQHRPELFTHFSPPAVPSGYMTMGAFQAAHWTQQSFATQAAPMAFGVQGPLQVAQMLPGGQPVIWGQANLFHSPATGQQQWAFVPSQTVGMGAHPIPAAVLQGLVPIAAMRPHSCEPPETLSNIMSPQHCVEPTLQESGSKDALNKDPQEEIIAVHISTSKHDAAQSSGKQEMDCCGELDLSQLRLTSESSISPSPTDSCATPGPEQETISLATATSIEPSLLTAKDSLDNVPETSVIVVCHSCMDVICLLLKSQFFTNNPILLQQACAQTLSTDEIPPDAQINLPDSSQLDVQREMSSGLVFSLSDFLLQDSISGVSNSAHGGPLSCRV</sequence>
<proteinExistence type="predicted"/>
<keyword evidence="4" id="KW-0597">Phosphoprotein</keyword>
<dbReference type="SMART" id="SM00462">
    <property type="entry name" value="PTB"/>
    <property type="match status" value="1"/>
</dbReference>
<dbReference type="Ensembl" id="ENSCCRT00010077438.1">
    <property type="protein sequence ID" value="ENSCCRP00010070052.1"/>
    <property type="gene ID" value="ENSCCRG00010030369.1"/>
</dbReference>
<dbReference type="FunFam" id="2.30.29.30:FF:000035">
    <property type="entry name" value="Disabled homolog 2 isoform 1"/>
    <property type="match status" value="1"/>
</dbReference>
<comment type="subcellular location">
    <subcellularLocation>
        <location evidence="1">Cytoplasm</location>
    </subcellularLocation>
</comment>
<keyword evidence="5" id="KW-0221">Differentiation</keyword>
<evidence type="ECO:0000313" key="8">
    <source>
        <dbReference type="Proteomes" id="UP000694427"/>
    </source>
</evidence>
<reference evidence="7" key="2">
    <citation type="submission" date="2025-09" db="UniProtKB">
        <authorList>
            <consortium name="Ensembl"/>
        </authorList>
    </citation>
    <scope>IDENTIFICATION</scope>
</reference>
<dbReference type="PANTHER" id="PTHR47695">
    <property type="entry name" value="PID DOMAIN-CONTAINING PROTEIN"/>
    <property type="match status" value="1"/>
</dbReference>
<evidence type="ECO:0000256" key="3">
    <source>
        <dbReference type="ARBA" id="ARBA00022490"/>
    </source>
</evidence>
<dbReference type="InterPro" id="IPR011993">
    <property type="entry name" value="PH-like_dom_sf"/>
</dbReference>
<dbReference type="Pfam" id="PF21792">
    <property type="entry name" value="DAB2_SBM"/>
    <property type="match status" value="1"/>
</dbReference>
<reference evidence="7" key="1">
    <citation type="submission" date="2025-08" db="UniProtKB">
        <authorList>
            <consortium name="Ensembl"/>
        </authorList>
    </citation>
    <scope>IDENTIFICATION</scope>
</reference>
<keyword evidence="8" id="KW-1185">Reference proteome</keyword>
<dbReference type="InterPro" id="IPR006020">
    <property type="entry name" value="PTB/PI_dom"/>
</dbReference>
<dbReference type="Proteomes" id="UP000694427">
    <property type="component" value="Unplaced"/>
</dbReference>
<organism evidence="7 8">
    <name type="scientific">Cyprinus carpio</name>
    <name type="common">Common carp</name>
    <dbReference type="NCBI Taxonomy" id="7962"/>
    <lineage>
        <taxon>Eukaryota</taxon>
        <taxon>Metazoa</taxon>
        <taxon>Chordata</taxon>
        <taxon>Craniata</taxon>
        <taxon>Vertebrata</taxon>
        <taxon>Euteleostomi</taxon>
        <taxon>Actinopterygii</taxon>
        <taxon>Neopterygii</taxon>
        <taxon>Teleostei</taxon>
        <taxon>Ostariophysi</taxon>
        <taxon>Cypriniformes</taxon>
        <taxon>Cyprinidae</taxon>
        <taxon>Cyprininae</taxon>
        <taxon>Cyprinus</taxon>
    </lineage>
</organism>
<dbReference type="PROSITE" id="PS01179">
    <property type="entry name" value="PID"/>
    <property type="match status" value="1"/>
</dbReference>
<evidence type="ECO:0000259" key="6">
    <source>
        <dbReference type="PROSITE" id="PS01179"/>
    </source>
</evidence>
<dbReference type="PANTHER" id="PTHR47695:SF4">
    <property type="entry name" value="DISABLED HOMOLOG 1"/>
    <property type="match status" value="1"/>
</dbReference>
<name>A0A8C1M227_CYPCA</name>
<dbReference type="InterPro" id="IPR048559">
    <property type="entry name" value="DAB1/2_SBM"/>
</dbReference>
<dbReference type="AlphaFoldDB" id="A0A8C1M227"/>
<dbReference type="Gene3D" id="2.30.29.30">
    <property type="entry name" value="Pleckstrin-homology domain (PH domain)/Phosphotyrosine-binding domain (PTB)"/>
    <property type="match status" value="1"/>
</dbReference>
<evidence type="ECO:0000256" key="5">
    <source>
        <dbReference type="ARBA" id="ARBA00022782"/>
    </source>
</evidence>
<dbReference type="GO" id="GO:0005737">
    <property type="term" value="C:cytoplasm"/>
    <property type="evidence" value="ECO:0007669"/>
    <property type="project" value="UniProtKB-SubCell"/>
</dbReference>
<accession>A0A8C1M227</accession>
<evidence type="ECO:0000256" key="1">
    <source>
        <dbReference type="ARBA" id="ARBA00004496"/>
    </source>
</evidence>
<keyword evidence="3" id="KW-0963">Cytoplasm</keyword>
<dbReference type="GO" id="GO:0001764">
    <property type="term" value="P:neuron migration"/>
    <property type="evidence" value="ECO:0007669"/>
    <property type="project" value="TreeGrafter"/>
</dbReference>
<protein>
    <submittedName>
        <fullName evidence="7">DAB adaptor protein 1b</fullName>
    </submittedName>
</protein>
<evidence type="ECO:0000256" key="2">
    <source>
        <dbReference type="ARBA" id="ARBA00022473"/>
    </source>
</evidence>